<evidence type="ECO:0000313" key="2">
    <source>
        <dbReference type="EMBL" id="GBP48494.1"/>
    </source>
</evidence>
<evidence type="ECO:0000313" key="3">
    <source>
        <dbReference type="Proteomes" id="UP000299102"/>
    </source>
</evidence>
<keyword evidence="1" id="KW-1133">Transmembrane helix</keyword>
<dbReference type="EMBL" id="BGZK01000525">
    <property type="protein sequence ID" value="GBP48494.1"/>
    <property type="molecule type" value="Genomic_DNA"/>
</dbReference>
<keyword evidence="1" id="KW-0812">Transmembrane</keyword>
<name>A0A4C1WE92_EUMVA</name>
<feature type="transmembrane region" description="Helical" evidence="1">
    <location>
        <begin position="20"/>
        <end position="48"/>
    </location>
</feature>
<dbReference type="Proteomes" id="UP000299102">
    <property type="component" value="Unassembled WGS sequence"/>
</dbReference>
<reference evidence="2 3" key="1">
    <citation type="journal article" date="2019" name="Commun. Biol.">
        <title>The bagworm genome reveals a unique fibroin gene that provides high tensile strength.</title>
        <authorList>
            <person name="Kono N."/>
            <person name="Nakamura H."/>
            <person name="Ohtoshi R."/>
            <person name="Tomita M."/>
            <person name="Numata K."/>
            <person name="Arakawa K."/>
        </authorList>
    </citation>
    <scope>NUCLEOTIDE SEQUENCE [LARGE SCALE GENOMIC DNA]</scope>
</reference>
<protein>
    <submittedName>
        <fullName evidence="2">Uncharacterized protein</fullName>
    </submittedName>
</protein>
<gene>
    <name evidence="2" type="ORF">EVAR_16163_1</name>
</gene>
<dbReference type="AlphaFoldDB" id="A0A4C1WE92"/>
<comment type="caution">
    <text evidence="2">The sequence shown here is derived from an EMBL/GenBank/DDBJ whole genome shotgun (WGS) entry which is preliminary data.</text>
</comment>
<accession>A0A4C1WE92</accession>
<sequence>MAHGGTSGGAAEQLMNAKEFAWFATVSSSLSSEEYLFSLSLFASAISMRRRRALSSRRWACGLRPRISQRTIVGTCVDENFTTHSIDE</sequence>
<keyword evidence="1" id="KW-0472">Membrane</keyword>
<keyword evidence="3" id="KW-1185">Reference proteome</keyword>
<organism evidence="2 3">
    <name type="scientific">Eumeta variegata</name>
    <name type="common">Bagworm moth</name>
    <name type="synonym">Eumeta japonica</name>
    <dbReference type="NCBI Taxonomy" id="151549"/>
    <lineage>
        <taxon>Eukaryota</taxon>
        <taxon>Metazoa</taxon>
        <taxon>Ecdysozoa</taxon>
        <taxon>Arthropoda</taxon>
        <taxon>Hexapoda</taxon>
        <taxon>Insecta</taxon>
        <taxon>Pterygota</taxon>
        <taxon>Neoptera</taxon>
        <taxon>Endopterygota</taxon>
        <taxon>Lepidoptera</taxon>
        <taxon>Glossata</taxon>
        <taxon>Ditrysia</taxon>
        <taxon>Tineoidea</taxon>
        <taxon>Psychidae</taxon>
        <taxon>Oiketicinae</taxon>
        <taxon>Eumeta</taxon>
    </lineage>
</organism>
<evidence type="ECO:0000256" key="1">
    <source>
        <dbReference type="SAM" id="Phobius"/>
    </source>
</evidence>
<proteinExistence type="predicted"/>